<dbReference type="Proteomes" id="UP001279734">
    <property type="component" value="Unassembled WGS sequence"/>
</dbReference>
<keyword evidence="2" id="KW-1185">Reference proteome</keyword>
<evidence type="ECO:0000313" key="1">
    <source>
        <dbReference type="EMBL" id="GMH31720.1"/>
    </source>
</evidence>
<organism evidence="1 2">
    <name type="scientific">Nepenthes gracilis</name>
    <name type="common">Slender pitcher plant</name>
    <dbReference type="NCBI Taxonomy" id="150966"/>
    <lineage>
        <taxon>Eukaryota</taxon>
        <taxon>Viridiplantae</taxon>
        <taxon>Streptophyta</taxon>
        <taxon>Embryophyta</taxon>
        <taxon>Tracheophyta</taxon>
        <taxon>Spermatophyta</taxon>
        <taxon>Magnoliopsida</taxon>
        <taxon>eudicotyledons</taxon>
        <taxon>Gunneridae</taxon>
        <taxon>Pentapetalae</taxon>
        <taxon>Caryophyllales</taxon>
        <taxon>Nepenthaceae</taxon>
        <taxon>Nepenthes</taxon>
    </lineage>
</organism>
<accession>A0AAD3TLE8</accession>
<reference evidence="1" key="1">
    <citation type="submission" date="2023-05" db="EMBL/GenBank/DDBJ databases">
        <title>Nepenthes gracilis genome sequencing.</title>
        <authorList>
            <person name="Fukushima K."/>
        </authorList>
    </citation>
    <scope>NUCLEOTIDE SEQUENCE</scope>
    <source>
        <strain evidence="1">SING2019-196</strain>
    </source>
</reference>
<name>A0AAD3TLE8_NEPGR</name>
<dbReference type="AlphaFoldDB" id="A0AAD3TLE8"/>
<protein>
    <submittedName>
        <fullName evidence="1">Uncharacterized protein</fullName>
    </submittedName>
</protein>
<comment type="caution">
    <text evidence="1">The sequence shown here is derived from an EMBL/GenBank/DDBJ whole genome shotgun (WGS) entry which is preliminary data.</text>
</comment>
<dbReference type="EMBL" id="BSYO01000040">
    <property type="protein sequence ID" value="GMH31720.1"/>
    <property type="molecule type" value="Genomic_DNA"/>
</dbReference>
<gene>
    <name evidence="1" type="ORF">Nepgr_033564</name>
</gene>
<evidence type="ECO:0000313" key="2">
    <source>
        <dbReference type="Proteomes" id="UP001279734"/>
    </source>
</evidence>
<sequence length="175" mass="18280">MIGSDAALPSGSSHLNAAGAIGLNAVGWSGKIVAATAACWKYNWGSGQLLWICGCQFISSLAKASRGWPVMMVEHIQLMLGSSGLAAEPNFEMLSCLELKWQCLDGSLAEAPGCCLQLCFFVVMPKLLIQQLLDSGSCGIDCCCSRLILGCSGQILSSFFEDVALVEAPAGAAVQ</sequence>
<proteinExistence type="predicted"/>